<feature type="transmembrane region" description="Helical" evidence="9">
    <location>
        <begin position="155"/>
        <end position="188"/>
    </location>
</feature>
<feature type="transmembrane region" description="Helical" evidence="9">
    <location>
        <begin position="237"/>
        <end position="259"/>
    </location>
</feature>
<gene>
    <name evidence="11" type="ORF">CITCOLO1_LOCUS14509</name>
</gene>
<evidence type="ECO:0000256" key="6">
    <source>
        <dbReference type="ARBA" id="ARBA00023098"/>
    </source>
</evidence>
<evidence type="ECO:0000256" key="1">
    <source>
        <dbReference type="ARBA" id="ARBA00004141"/>
    </source>
</evidence>
<evidence type="ECO:0000256" key="2">
    <source>
        <dbReference type="ARBA" id="ARBA00007282"/>
    </source>
</evidence>
<keyword evidence="5 9" id="KW-1133">Transmembrane helix</keyword>
<evidence type="ECO:0000259" key="10">
    <source>
        <dbReference type="Pfam" id="PF13813"/>
    </source>
</evidence>
<sequence>MEDEMGNFLKVWISIWMCLSYCYGVGKRIPEGITRFVFIFPVISIFLYLPLILHSLHLGGLTAFFIAWLANFKLLLFAAGQGTFCAIASFPVKLKQNPLQITSEAAINGGSAPINYTKSDQNRHHQSPLNYAVKIFLVAALVKAYNYTHILPQKLLWLFLCFHIYFLLELSLATAASAVACGGAVELLPLFHQPYLSTSLQDFWGRRWNLVVTGILRPAVFRPAASAATRLLGRRWAPLAGVTATFLVSAVMHELMFFYMSRQWPPPTWEVAAFFVLHGGCLVAEMVVKRLWIDTWRMPPLPAAVSIPVTVVFFFWTCFWLFFPPFINTCKADVRVVEEYAIFGAFVKNNIPNSFWPNFKHIISFNYLKIPL</sequence>
<evidence type="ECO:0000256" key="7">
    <source>
        <dbReference type="ARBA" id="ARBA00023136"/>
    </source>
</evidence>
<organism evidence="11 12">
    <name type="scientific">Citrullus colocynthis</name>
    <name type="common">colocynth</name>
    <dbReference type="NCBI Taxonomy" id="252529"/>
    <lineage>
        <taxon>Eukaryota</taxon>
        <taxon>Viridiplantae</taxon>
        <taxon>Streptophyta</taxon>
        <taxon>Embryophyta</taxon>
        <taxon>Tracheophyta</taxon>
        <taxon>Spermatophyta</taxon>
        <taxon>Magnoliopsida</taxon>
        <taxon>eudicotyledons</taxon>
        <taxon>Gunneridae</taxon>
        <taxon>Pentapetalae</taxon>
        <taxon>rosids</taxon>
        <taxon>fabids</taxon>
        <taxon>Cucurbitales</taxon>
        <taxon>Cucurbitaceae</taxon>
        <taxon>Benincaseae</taxon>
        <taxon>Citrullus</taxon>
    </lineage>
</organism>
<feature type="transmembrane region" description="Helical" evidence="9">
    <location>
        <begin position="65"/>
        <end position="90"/>
    </location>
</feature>
<keyword evidence="8" id="KW-0012">Acyltransferase</keyword>
<name>A0ABP0YPC1_9ROSI</name>
<keyword evidence="6" id="KW-0443">Lipid metabolism</keyword>
<feature type="domain" description="Wax synthase" evidence="10">
    <location>
        <begin position="189"/>
        <end position="276"/>
    </location>
</feature>
<keyword evidence="12" id="KW-1185">Reference proteome</keyword>
<evidence type="ECO:0000256" key="9">
    <source>
        <dbReference type="SAM" id="Phobius"/>
    </source>
</evidence>
<proteinExistence type="inferred from homology"/>
<evidence type="ECO:0000256" key="8">
    <source>
        <dbReference type="ARBA" id="ARBA00023315"/>
    </source>
</evidence>
<feature type="transmembrane region" description="Helical" evidence="9">
    <location>
        <begin position="300"/>
        <end position="323"/>
    </location>
</feature>
<dbReference type="InterPro" id="IPR044851">
    <property type="entry name" value="Wax_synthase"/>
</dbReference>
<comment type="subcellular location">
    <subcellularLocation>
        <location evidence="1">Membrane</location>
        <topology evidence="1">Multi-pass membrane protein</topology>
    </subcellularLocation>
</comment>
<dbReference type="InterPro" id="IPR032805">
    <property type="entry name" value="Wax_synthase_dom"/>
</dbReference>
<evidence type="ECO:0000313" key="12">
    <source>
        <dbReference type="Proteomes" id="UP001642487"/>
    </source>
</evidence>
<keyword evidence="4 9" id="KW-0812">Transmembrane</keyword>
<feature type="transmembrane region" description="Helical" evidence="9">
    <location>
        <begin position="271"/>
        <end position="288"/>
    </location>
</feature>
<evidence type="ECO:0000256" key="4">
    <source>
        <dbReference type="ARBA" id="ARBA00022692"/>
    </source>
</evidence>
<dbReference type="PANTHER" id="PTHR31595:SF46">
    <property type="entry name" value="ACYL-COA--STEROL O-ACYLTRANSFERASE 1"/>
    <property type="match status" value="1"/>
</dbReference>
<dbReference type="EMBL" id="OZ021739">
    <property type="protein sequence ID" value="CAK9322364.1"/>
    <property type="molecule type" value="Genomic_DNA"/>
</dbReference>
<dbReference type="Proteomes" id="UP001642487">
    <property type="component" value="Chromosome 5"/>
</dbReference>
<evidence type="ECO:0000313" key="11">
    <source>
        <dbReference type="EMBL" id="CAK9322364.1"/>
    </source>
</evidence>
<dbReference type="Pfam" id="PF13813">
    <property type="entry name" value="MBOAT_2"/>
    <property type="match status" value="1"/>
</dbReference>
<accession>A0ABP0YPC1</accession>
<feature type="transmembrane region" description="Helical" evidence="9">
    <location>
        <begin position="36"/>
        <end position="53"/>
    </location>
</feature>
<reference evidence="11 12" key="1">
    <citation type="submission" date="2024-03" db="EMBL/GenBank/DDBJ databases">
        <authorList>
            <person name="Gkanogiannis A."/>
            <person name="Becerra Lopez-Lavalle L."/>
        </authorList>
    </citation>
    <scope>NUCLEOTIDE SEQUENCE [LARGE SCALE GENOMIC DNA]</scope>
</reference>
<protein>
    <recommendedName>
        <fullName evidence="10">Wax synthase domain-containing protein</fullName>
    </recommendedName>
</protein>
<keyword evidence="3" id="KW-0808">Transferase</keyword>
<comment type="similarity">
    <text evidence="2">Belongs to the wax synthase family.</text>
</comment>
<evidence type="ECO:0000256" key="5">
    <source>
        <dbReference type="ARBA" id="ARBA00022989"/>
    </source>
</evidence>
<evidence type="ECO:0000256" key="3">
    <source>
        <dbReference type="ARBA" id="ARBA00022679"/>
    </source>
</evidence>
<keyword evidence="7 9" id="KW-0472">Membrane</keyword>
<dbReference type="PANTHER" id="PTHR31595">
    <property type="entry name" value="LONG-CHAIN-ALCOHOL O-FATTY-ACYLTRANSFERASE 3-RELATED"/>
    <property type="match status" value="1"/>
</dbReference>